<keyword evidence="4" id="KW-0808">Transferase</keyword>
<organism evidence="9 10">
    <name type="scientific">Theileria equi strain WA</name>
    <dbReference type="NCBI Taxonomy" id="1537102"/>
    <lineage>
        <taxon>Eukaryota</taxon>
        <taxon>Sar</taxon>
        <taxon>Alveolata</taxon>
        <taxon>Apicomplexa</taxon>
        <taxon>Aconoidasida</taxon>
        <taxon>Piroplasmida</taxon>
        <taxon>Theileriidae</taxon>
        <taxon>Theileria</taxon>
    </lineage>
</organism>
<dbReference type="GO" id="GO:0000030">
    <property type="term" value="F:mannosyltransferase activity"/>
    <property type="evidence" value="ECO:0007669"/>
    <property type="project" value="TreeGrafter"/>
</dbReference>
<evidence type="ECO:0000256" key="2">
    <source>
        <dbReference type="ARBA" id="ARBA00008744"/>
    </source>
</evidence>
<name>L0AWM5_THEEQ</name>
<keyword evidence="10" id="KW-1185">Reference proteome</keyword>
<dbReference type="KEGG" id="beq:BEWA_022640"/>
<keyword evidence="6 8" id="KW-1133">Transmembrane helix</keyword>
<sequence length="359" mass="41605">MNSPKRVLSTILVWMLVYYLLARRFHGIFELDEIDQKLMYYSESSFYLSYYYDIVESETWKDALSKMLHDNYTEHPKTIITFRRINIVQGLFIHSFGIAILFAITADFNDSMTSGIHFLGLFISNFQHKLISRISALPLRENFATPSIWCSILAIKGILSLNNERKWCYILFLSHIWSLLSWQFSIHVISTQIACIFALNILGLISNSLFRHILNIKSLALFVSTALMLFPLYNLTSLLTNVICSIHISLWVVNDEGIEADNFHSRVQKGVLTVIVFVFNHFLINRISRPDGHIFDMLFVKLGLSKETFDSLIYSLGVEFRMLAGFMFEMIKSTNIFYYLIPSIVTVLFCIIKVVYLKS</sequence>
<dbReference type="Pfam" id="PF10034">
    <property type="entry name" value="Dpy19"/>
    <property type="match status" value="1"/>
</dbReference>
<evidence type="ECO:0000313" key="10">
    <source>
        <dbReference type="Proteomes" id="UP000031512"/>
    </source>
</evidence>
<dbReference type="PANTHER" id="PTHR31488:SF1">
    <property type="entry name" value="C-MANNOSYLTRANSFERASE DPY19L1"/>
    <property type="match status" value="1"/>
</dbReference>
<feature type="transmembrane region" description="Helical" evidence="8">
    <location>
        <begin position="181"/>
        <end position="202"/>
    </location>
</feature>
<dbReference type="VEuPathDB" id="PiroplasmaDB:BEWA_022640"/>
<proteinExistence type="inferred from homology"/>
<dbReference type="InterPro" id="IPR018732">
    <property type="entry name" value="Dpy-19/Dpy-19-like"/>
</dbReference>
<feature type="transmembrane region" description="Helical" evidence="8">
    <location>
        <begin position="270"/>
        <end position="288"/>
    </location>
</feature>
<keyword evidence="7 8" id="KW-0472">Membrane</keyword>
<dbReference type="GO" id="GO:0005637">
    <property type="term" value="C:nuclear inner membrane"/>
    <property type="evidence" value="ECO:0007669"/>
    <property type="project" value="TreeGrafter"/>
</dbReference>
<dbReference type="PANTHER" id="PTHR31488">
    <property type="entry name" value="DPY-19-LIKE 1, LIKE (H. SAPIENS)"/>
    <property type="match status" value="1"/>
</dbReference>
<evidence type="ECO:0000313" key="9">
    <source>
        <dbReference type="EMBL" id="AFZ79416.1"/>
    </source>
</evidence>
<protein>
    <submittedName>
        <fullName evidence="9">Signal peptide-containing protein</fullName>
    </submittedName>
</protein>
<feature type="transmembrane region" description="Helical" evidence="8">
    <location>
        <begin position="336"/>
        <end position="356"/>
    </location>
</feature>
<reference evidence="9 10" key="1">
    <citation type="journal article" date="2012" name="BMC Genomics">
        <title>Comparative genomic analysis and phylogenetic position of Theileria equi.</title>
        <authorList>
            <person name="Kappmeyer L.S."/>
            <person name="Thiagarajan M."/>
            <person name="Herndon D.R."/>
            <person name="Ramsay J.D."/>
            <person name="Caler E."/>
            <person name="Djikeng A."/>
            <person name="Gillespie J.J."/>
            <person name="Lau A.O."/>
            <person name="Roalson E.H."/>
            <person name="Silva J.C."/>
            <person name="Silva M.G."/>
            <person name="Suarez C.E."/>
            <person name="Ueti M.W."/>
            <person name="Nene V.M."/>
            <person name="Mealey R.H."/>
            <person name="Knowles D.P."/>
            <person name="Brayton K.A."/>
        </authorList>
    </citation>
    <scope>NUCLEOTIDE SEQUENCE [LARGE SCALE GENOMIC DNA]</scope>
    <source>
        <strain evidence="9 10">WA</strain>
    </source>
</reference>
<dbReference type="AlphaFoldDB" id="L0AWM5"/>
<dbReference type="EMBL" id="CP001669">
    <property type="protein sequence ID" value="AFZ79416.1"/>
    <property type="molecule type" value="Genomic_DNA"/>
</dbReference>
<dbReference type="OrthoDB" id="366038at2759"/>
<evidence type="ECO:0000256" key="3">
    <source>
        <dbReference type="ARBA" id="ARBA00022676"/>
    </source>
</evidence>
<gene>
    <name evidence="9" type="ORF">BEWA_022640</name>
</gene>
<dbReference type="RefSeq" id="XP_004829082.1">
    <property type="nucleotide sequence ID" value="XM_004829025.1"/>
</dbReference>
<comment type="similarity">
    <text evidence="2">Belongs to the dpy-19 family.</text>
</comment>
<accession>L0AWM5</accession>
<dbReference type="GeneID" id="15803420"/>
<dbReference type="Proteomes" id="UP000031512">
    <property type="component" value="Chromosome 1"/>
</dbReference>
<evidence type="ECO:0000256" key="5">
    <source>
        <dbReference type="ARBA" id="ARBA00022692"/>
    </source>
</evidence>
<keyword evidence="3" id="KW-0328">Glycosyltransferase</keyword>
<keyword evidence="5 8" id="KW-0812">Transmembrane</keyword>
<evidence type="ECO:0000256" key="7">
    <source>
        <dbReference type="ARBA" id="ARBA00023136"/>
    </source>
</evidence>
<evidence type="ECO:0000256" key="1">
    <source>
        <dbReference type="ARBA" id="ARBA00004141"/>
    </source>
</evidence>
<dbReference type="eggNOG" id="KOG4587">
    <property type="taxonomic scope" value="Eukaryota"/>
</dbReference>
<evidence type="ECO:0000256" key="8">
    <source>
        <dbReference type="SAM" id="Phobius"/>
    </source>
</evidence>
<evidence type="ECO:0000256" key="4">
    <source>
        <dbReference type="ARBA" id="ARBA00022679"/>
    </source>
</evidence>
<evidence type="ECO:0000256" key="6">
    <source>
        <dbReference type="ARBA" id="ARBA00022989"/>
    </source>
</evidence>
<feature type="transmembrane region" description="Helical" evidence="8">
    <location>
        <begin position="87"/>
        <end position="106"/>
    </location>
</feature>
<comment type="subcellular location">
    <subcellularLocation>
        <location evidence="1">Membrane</location>
        <topology evidence="1">Multi-pass membrane protein</topology>
    </subcellularLocation>
</comment>